<dbReference type="NCBIfam" id="TIGR00558">
    <property type="entry name" value="pdxH"/>
    <property type="match status" value="1"/>
</dbReference>
<dbReference type="GO" id="GO:0004733">
    <property type="term" value="F:pyridoxamine phosphate oxidase activity"/>
    <property type="evidence" value="ECO:0007669"/>
    <property type="project" value="UniProtKB-UniRule"/>
</dbReference>
<dbReference type="AlphaFoldDB" id="A0A4Q1K0Z9"/>
<feature type="binding site" evidence="7 9">
    <location>
        <position position="84"/>
    </location>
    <ligand>
        <name>FMN</name>
        <dbReference type="ChEBI" id="CHEBI:58210"/>
    </ligand>
</feature>
<feature type="domain" description="Pyridoxamine 5'-phosphate oxidase N-terminal" evidence="10">
    <location>
        <begin position="44"/>
        <end position="158"/>
    </location>
</feature>
<dbReference type="OrthoDB" id="9780392at2"/>
<dbReference type="InterPro" id="IPR012349">
    <property type="entry name" value="Split_barrel_FMN-bd"/>
</dbReference>
<keyword evidence="4 7" id="KW-0288">FMN</keyword>
<dbReference type="RefSeq" id="WP_129436397.1">
    <property type="nucleotide sequence ID" value="NZ_SBKO01000005.1"/>
</dbReference>
<gene>
    <name evidence="7 12" type="primary">pdxH</name>
    <name evidence="12" type="ORF">EQG63_10830</name>
</gene>
<feature type="binding site" evidence="7 9">
    <location>
        <begin position="141"/>
        <end position="142"/>
    </location>
    <ligand>
        <name>FMN</name>
        <dbReference type="ChEBI" id="CHEBI:58210"/>
    </ligand>
</feature>
<evidence type="ECO:0000313" key="13">
    <source>
        <dbReference type="Proteomes" id="UP000290283"/>
    </source>
</evidence>
<dbReference type="Pfam" id="PF01243">
    <property type="entry name" value="PNPOx_N"/>
    <property type="match status" value="1"/>
</dbReference>
<dbReference type="HAMAP" id="MF_01629">
    <property type="entry name" value="PdxH"/>
    <property type="match status" value="1"/>
</dbReference>
<comment type="caution">
    <text evidence="7">Lacks conserved residue(s) required for the propagation of feature annotation.</text>
</comment>
<proteinExistence type="inferred from homology"/>
<comment type="pathway">
    <text evidence="7">Cofactor metabolism; pyridoxal 5'-phosphate salvage; pyridoxal 5'-phosphate from pyridoxamine 5'-phosphate: step 1/1.</text>
</comment>
<feature type="binding site" evidence="7 8">
    <location>
        <position position="67"/>
    </location>
    <ligand>
        <name>substrate</name>
    </ligand>
</feature>
<dbReference type="FunFam" id="2.30.110.10:FF:000020">
    <property type="entry name" value="PNPO isoform 11"/>
    <property type="match status" value="1"/>
</dbReference>
<evidence type="ECO:0000256" key="5">
    <source>
        <dbReference type="ARBA" id="ARBA00023002"/>
    </source>
</evidence>
<reference evidence="13" key="1">
    <citation type="submission" date="2019-01" db="EMBL/GenBank/DDBJ databases">
        <title>Cytophagaceae bacterium strain CAR-16.</title>
        <authorList>
            <person name="Chen W.-M."/>
        </authorList>
    </citation>
    <scope>NUCLEOTIDE SEQUENCE [LARGE SCALE GENOMIC DNA]</scope>
    <source>
        <strain evidence="13">LLJ-11</strain>
    </source>
</reference>
<dbReference type="InterPro" id="IPR019576">
    <property type="entry name" value="Pyridoxamine_oxidase_dimer_C"/>
</dbReference>
<feature type="binding site" evidence="7 8">
    <location>
        <position position="132"/>
    </location>
    <ligand>
        <name>substrate</name>
    </ligand>
</feature>
<dbReference type="UniPathway" id="UPA01068">
    <property type="reaction ID" value="UER00304"/>
</dbReference>
<evidence type="ECO:0000259" key="11">
    <source>
        <dbReference type="Pfam" id="PF10590"/>
    </source>
</evidence>
<dbReference type="SUPFAM" id="SSF50475">
    <property type="entry name" value="FMN-binding split barrel"/>
    <property type="match status" value="1"/>
</dbReference>
<dbReference type="EMBL" id="SBKO01000005">
    <property type="protein sequence ID" value="RXR17279.1"/>
    <property type="molecule type" value="Genomic_DNA"/>
</dbReference>
<comment type="pathway">
    <text evidence="7">Cofactor metabolism; pyridoxal 5'-phosphate salvage; pyridoxal 5'-phosphate from pyridoxine 5'-phosphate: step 1/1.</text>
</comment>
<dbReference type="Gene3D" id="2.30.110.10">
    <property type="entry name" value="Electron Transport, Fmn-binding Protein, Chain A"/>
    <property type="match status" value="1"/>
</dbReference>
<protein>
    <recommendedName>
        <fullName evidence="7">Pyridoxine/pyridoxamine 5'-phosphate oxidase</fullName>
        <ecNumber evidence="7">1.4.3.5</ecNumber>
    </recommendedName>
    <alternativeName>
        <fullName evidence="7">PNP/PMP oxidase</fullName>
        <shortName evidence="7">PNPOx</shortName>
    </alternativeName>
    <alternativeName>
        <fullName evidence="7">Pyridoxal 5'-phosphate synthase</fullName>
    </alternativeName>
</protein>
<feature type="binding site" evidence="7 9">
    <location>
        <position position="186"/>
    </location>
    <ligand>
        <name>FMN</name>
        <dbReference type="ChEBI" id="CHEBI:58210"/>
    </ligand>
</feature>
<dbReference type="PANTHER" id="PTHR10851:SF0">
    <property type="entry name" value="PYRIDOXINE-5'-PHOSPHATE OXIDASE"/>
    <property type="match status" value="1"/>
</dbReference>
<feature type="binding site" evidence="8">
    <location>
        <begin position="8"/>
        <end position="11"/>
    </location>
    <ligand>
        <name>substrate</name>
    </ligand>
</feature>
<comment type="caution">
    <text evidence="12">The sequence shown here is derived from an EMBL/GenBank/DDBJ whole genome shotgun (WGS) entry which is preliminary data.</text>
</comment>
<feature type="domain" description="Pyridoxine 5'-phosphate oxidase dimerisation C-terminal" evidence="11">
    <location>
        <begin position="173"/>
        <end position="213"/>
    </location>
</feature>
<dbReference type="InterPro" id="IPR011576">
    <property type="entry name" value="Pyridox_Oxase_N"/>
</dbReference>
<evidence type="ECO:0000256" key="1">
    <source>
        <dbReference type="ARBA" id="ARBA00007301"/>
    </source>
</evidence>
<comment type="catalytic activity">
    <reaction evidence="7">
        <text>pyridoxine 5'-phosphate + O2 = pyridoxal 5'-phosphate + H2O2</text>
        <dbReference type="Rhea" id="RHEA:15149"/>
        <dbReference type="ChEBI" id="CHEBI:15379"/>
        <dbReference type="ChEBI" id="CHEBI:16240"/>
        <dbReference type="ChEBI" id="CHEBI:58589"/>
        <dbReference type="ChEBI" id="CHEBI:597326"/>
        <dbReference type="EC" id="1.4.3.5"/>
    </reaction>
</comment>
<dbReference type="InterPro" id="IPR000659">
    <property type="entry name" value="Pyridox_Oxase"/>
</dbReference>
<sequence>MEDLSNYRKSYEKSELLESAIPEDPINLFNRWFHEVEDFGGAGEVNAMTISTIGLDGFPKSRVVLLKQFTYEGFIFYTNYNSEKGKAIEANPNVCLSFFWHTMERQVIIKGTAKKVAANISDNYFASRPDGSKLGAIVSNQSEVIPSREFLDEKLKELEASFVGKEIPRPTYWGGYLVEPQEIEFWQGRPNRLHDRIRYQLQSDFSWKTERLSS</sequence>
<evidence type="ECO:0000256" key="2">
    <source>
        <dbReference type="ARBA" id="ARBA00011738"/>
    </source>
</evidence>
<keyword evidence="13" id="KW-1185">Reference proteome</keyword>
<evidence type="ECO:0000259" key="10">
    <source>
        <dbReference type="Pfam" id="PF01243"/>
    </source>
</evidence>
<comment type="catalytic activity">
    <reaction evidence="7">
        <text>pyridoxamine 5'-phosphate + O2 + H2O = pyridoxal 5'-phosphate + H2O2 + NH4(+)</text>
        <dbReference type="Rhea" id="RHEA:15817"/>
        <dbReference type="ChEBI" id="CHEBI:15377"/>
        <dbReference type="ChEBI" id="CHEBI:15379"/>
        <dbReference type="ChEBI" id="CHEBI:16240"/>
        <dbReference type="ChEBI" id="CHEBI:28938"/>
        <dbReference type="ChEBI" id="CHEBI:58451"/>
        <dbReference type="ChEBI" id="CHEBI:597326"/>
        <dbReference type="EC" id="1.4.3.5"/>
    </reaction>
</comment>
<feature type="binding site" evidence="7 8">
    <location>
        <position position="128"/>
    </location>
    <ligand>
        <name>substrate</name>
    </ligand>
</feature>
<dbReference type="NCBIfam" id="NF004231">
    <property type="entry name" value="PRK05679.1"/>
    <property type="match status" value="1"/>
</dbReference>
<comment type="function">
    <text evidence="7">Catalyzes the oxidation of either pyridoxine 5'-phosphate (PNP) or pyridoxamine 5'-phosphate (PMP) into pyridoxal 5'-phosphate (PLP).</text>
</comment>
<keyword evidence="6 7" id="KW-0664">Pyridoxine biosynthesis</keyword>
<dbReference type="PROSITE" id="PS01064">
    <property type="entry name" value="PYRIDOX_OXIDASE"/>
    <property type="match status" value="1"/>
</dbReference>
<feature type="binding site" evidence="7 8">
    <location>
        <position position="124"/>
    </location>
    <ligand>
        <name>substrate</name>
    </ligand>
</feature>
<organism evidence="12 13">
    <name type="scientific">Flavobacterium amnicola</name>
    <dbReference type="NCBI Taxonomy" id="2506422"/>
    <lineage>
        <taxon>Bacteria</taxon>
        <taxon>Pseudomonadati</taxon>
        <taxon>Bacteroidota</taxon>
        <taxon>Flavobacteriia</taxon>
        <taxon>Flavobacteriales</taxon>
        <taxon>Flavobacteriaceae</taxon>
        <taxon>Flavobacterium</taxon>
    </lineage>
</organism>
<feature type="binding site" evidence="7 8">
    <location>
        <begin position="192"/>
        <end position="194"/>
    </location>
    <ligand>
        <name>substrate</name>
    </ligand>
</feature>
<feature type="binding site" evidence="7 9">
    <location>
        <begin position="77"/>
        <end position="78"/>
    </location>
    <ligand>
        <name>FMN</name>
        <dbReference type="ChEBI" id="CHEBI:58210"/>
    </ligand>
</feature>
<keyword evidence="5 7" id="KW-0560">Oxidoreductase</keyword>
<evidence type="ECO:0000256" key="7">
    <source>
        <dbReference type="HAMAP-Rule" id="MF_01629"/>
    </source>
</evidence>
<feature type="binding site" evidence="7 9">
    <location>
        <position position="196"/>
    </location>
    <ligand>
        <name>FMN</name>
        <dbReference type="ChEBI" id="CHEBI:58210"/>
    </ligand>
</feature>
<evidence type="ECO:0000256" key="8">
    <source>
        <dbReference type="PIRSR" id="PIRSR000190-1"/>
    </source>
</evidence>
<evidence type="ECO:0000256" key="3">
    <source>
        <dbReference type="ARBA" id="ARBA00022630"/>
    </source>
</evidence>
<dbReference type="PIRSF" id="PIRSF000190">
    <property type="entry name" value="Pyd_amn-ph_oxd"/>
    <property type="match status" value="1"/>
</dbReference>
<evidence type="ECO:0000256" key="6">
    <source>
        <dbReference type="ARBA" id="ARBA00023096"/>
    </source>
</evidence>
<keyword evidence="3 7" id="KW-0285">Flavoprotein</keyword>
<evidence type="ECO:0000256" key="9">
    <source>
        <dbReference type="PIRSR" id="PIRSR000190-2"/>
    </source>
</evidence>
<dbReference type="InterPro" id="IPR019740">
    <property type="entry name" value="Pyridox_Oxase_CS"/>
</dbReference>
<dbReference type="GO" id="GO:0010181">
    <property type="term" value="F:FMN binding"/>
    <property type="evidence" value="ECO:0007669"/>
    <property type="project" value="UniProtKB-UniRule"/>
</dbReference>
<evidence type="ECO:0000256" key="4">
    <source>
        <dbReference type="ARBA" id="ARBA00022643"/>
    </source>
</evidence>
<accession>A0A4Q1K0Z9</accession>
<dbReference type="PANTHER" id="PTHR10851">
    <property type="entry name" value="PYRIDOXINE-5-PHOSPHATE OXIDASE"/>
    <property type="match status" value="1"/>
</dbReference>
<dbReference type="Pfam" id="PF10590">
    <property type="entry name" value="PNP_phzG_C"/>
    <property type="match status" value="1"/>
</dbReference>
<name>A0A4Q1K0Z9_9FLAO</name>
<comment type="similarity">
    <text evidence="1 7">Belongs to the pyridoxamine 5'-phosphate oxidase family.</text>
</comment>
<dbReference type="EC" id="1.4.3.5" evidence="7"/>
<dbReference type="GO" id="GO:0008615">
    <property type="term" value="P:pyridoxine biosynthetic process"/>
    <property type="evidence" value="ECO:0007669"/>
    <property type="project" value="UniProtKB-UniRule"/>
</dbReference>
<feature type="binding site" evidence="7 9">
    <location>
        <position position="106"/>
    </location>
    <ligand>
        <name>FMN</name>
        <dbReference type="ChEBI" id="CHEBI:58210"/>
    </ligand>
</feature>
<comment type="subunit">
    <text evidence="2 7">Homodimer.</text>
</comment>
<dbReference type="Proteomes" id="UP000290283">
    <property type="component" value="Unassembled WGS sequence"/>
</dbReference>
<evidence type="ECO:0000313" key="12">
    <source>
        <dbReference type="EMBL" id="RXR17279.1"/>
    </source>
</evidence>
<feature type="binding site" evidence="7 9">
    <location>
        <begin position="62"/>
        <end position="67"/>
    </location>
    <ligand>
        <name>FMN</name>
        <dbReference type="ChEBI" id="CHEBI:58210"/>
    </ligand>
</feature>
<comment type="cofactor">
    <cofactor evidence="7 9">
        <name>FMN</name>
        <dbReference type="ChEBI" id="CHEBI:58210"/>
    </cofactor>
    <text evidence="7 9">Binds 1 FMN per subunit.</text>
</comment>